<accession>K1R3R2</accession>
<reference evidence="1" key="1">
    <citation type="journal article" date="2012" name="Nature">
        <title>The oyster genome reveals stress adaptation and complexity of shell formation.</title>
        <authorList>
            <person name="Zhang G."/>
            <person name="Fang X."/>
            <person name="Guo X."/>
            <person name="Li L."/>
            <person name="Luo R."/>
            <person name="Xu F."/>
            <person name="Yang P."/>
            <person name="Zhang L."/>
            <person name="Wang X."/>
            <person name="Qi H."/>
            <person name="Xiong Z."/>
            <person name="Que H."/>
            <person name="Xie Y."/>
            <person name="Holland P.W."/>
            <person name="Paps J."/>
            <person name="Zhu Y."/>
            <person name="Wu F."/>
            <person name="Chen Y."/>
            <person name="Wang J."/>
            <person name="Peng C."/>
            <person name="Meng J."/>
            <person name="Yang L."/>
            <person name="Liu J."/>
            <person name="Wen B."/>
            <person name="Zhang N."/>
            <person name="Huang Z."/>
            <person name="Zhu Q."/>
            <person name="Feng Y."/>
            <person name="Mount A."/>
            <person name="Hedgecock D."/>
            <person name="Xu Z."/>
            <person name="Liu Y."/>
            <person name="Domazet-Loso T."/>
            <person name="Du Y."/>
            <person name="Sun X."/>
            <person name="Zhang S."/>
            <person name="Liu B."/>
            <person name="Cheng P."/>
            <person name="Jiang X."/>
            <person name="Li J."/>
            <person name="Fan D."/>
            <person name="Wang W."/>
            <person name="Fu W."/>
            <person name="Wang T."/>
            <person name="Wang B."/>
            <person name="Zhang J."/>
            <person name="Peng Z."/>
            <person name="Li Y."/>
            <person name="Li N."/>
            <person name="Wang J."/>
            <person name="Chen M."/>
            <person name="He Y."/>
            <person name="Tan F."/>
            <person name="Song X."/>
            <person name="Zheng Q."/>
            <person name="Huang R."/>
            <person name="Yang H."/>
            <person name="Du X."/>
            <person name="Chen L."/>
            <person name="Yang M."/>
            <person name="Gaffney P.M."/>
            <person name="Wang S."/>
            <person name="Luo L."/>
            <person name="She Z."/>
            <person name="Ming Y."/>
            <person name="Huang W."/>
            <person name="Zhang S."/>
            <person name="Huang B."/>
            <person name="Zhang Y."/>
            <person name="Qu T."/>
            <person name="Ni P."/>
            <person name="Miao G."/>
            <person name="Wang J."/>
            <person name="Wang Q."/>
            <person name="Steinberg C.E."/>
            <person name="Wang H."/>
            <person name="Li N."/>
            <person name="Qian L."/>
            <person name="Zhang G."/>
            <person name="Li Y."/>
            <person name="Yang H."/>
            <person name="Liu X."/>
            <person name="Wang J."/>
            <person name="Yin Y."/>
            <person name="Wang J."/>
        </authorList>
    </citation>
    <scope>NUCLEOTIDE SEQUENCE [LARGE SCALE GENOMIC DNA]</scope>
    <source>
        <strain evidence="1">05x7-T-G4-1.051#20</strain>
    </source>
</reference>
<name>K1R3R2_MAGGI</name>
<dbReference type="EMBL" id="JH818394">
    <property type="protein sequence ID" value="EKC28511.1"/>
    <property type="molecule type" value="Genomic_DNA"/>
</dbReference>
<dbReference type="InParanoid" id="K1R3R2"/>
<proteinExistence type="predicted"/>
<dbReference type="AlphaFoldDB" id="K1R3R2"/>
<protein>
    <submittedName>
        <fullName evidence="1">Uncharacterized protein</fullName>
    </submittedName>
</protein>
<dbReference type="HOGENOM" id="CLU_2624407_0_0_1"/>
<gene>
    <name evidence="1" type="ORF">CGI_10003520</name>
</gene>
<organism evidence="1">
    <name type="scientific">Magallana gigas</name>
    <name type="common">Pacific oyster</name>
    <name type="synonym">Crassostrea gigas</name>
    <dbReference type="NCBI Taxonomy" id="29159"/>
    <lineage>
        <taxon>Eukaryota</taxon>
        <taxon>Metazoa</taxon>
        <taxon>Spiralia</taxon>
        <taxon>Lophotrochozoa</taxon>
        <taxon>Mollusca</taxon>
        <taxon>Bivalvia</taxon>
        <taxon>Autobranchia</taxon>
        <taxon>Pteriomorphia</taxon>
        <taxon>Ostreida</taxon>
        <taxon>Ostreoidea</taxon>
        <taxon>Ostreidae</taxon>
        <taxon>Magallana</taxon>
    </lineage>
</organism>
<sequence length="78" mass="9015">MATLSIRSPRYGPICWRPPPPTARALLRLPHETGNYLSPNDDYVDDIINVQDRKQMTSCNTPAVKSLRERPYIWETCK</sequence>
<evidence type="ECO:0000313" key="1">
    <source>
        <dbReference type="EMBL" id="EKC28511.1"/>
    </source>
</evidence>